<comment type="cofactor">
    <cofactor evidence="1">
        <name>Zn(2+)</name>
        <dbReference type="ChEBI" id="CHEBI:29105"/>
    </cofactor>
</comment>
<dbReference type="InterPro" id="IPR032466">
    <property type="entry name" value="Metal_Hydrolase"/>
</dbReference>
<name>A0A6J7TZP9_9ZZZZ</name>
<proteinExistence type="predicted"/>
<keyword evidence="3" id="KW-0378">Hydrolase</keyword>
<evidence type="ECO:0000313" key="6">
    <source>
        <dbReference type="EMBL" id="CAB4701036.1"/>
    </source>
</evidence>
<feature type="domain" description="Amidohydrolase-related" evidence="5">
    <location>
        <begin position="69"/>
        <end position="448"/>
    </location>
</feature>
<keyword evidence="2" id="KW-0479">Metal-binding</keyword>
<evidence type="ECO:0000313" key="9">
    <source>
        <dbReference type="EMBL" id="CAB5059161.1"/>
    </source>
</evidence>
<evidence type="ECO:0000313" key="7">
    <source>
        <dbReference type="EMBL" id="CAB4758302.1"/>
    </source>
</evidence>
<dbReference type="Pfam" id="PF01979">
    <property type="entry name" value="Amidohydro_1"/>
    <property type="match status" value="1"/>
</dbReference>
<dbReference type="AlphaFoldDB" id="A0A6J7TZP9"/>
<dbReference type="EMBL" id="CAFBLR010000045">
    <property type="protein sequence ID" value="CAB4869083.1"/>
    <property type="molecule type" value="Genomic_DNA"/>
</dbReference>
<dbReference type="SUPFAM" id="SSF51338">
    <property type="entry name" value="Composite domain of metallo-dependent hydrolases"/>
    <property type="match status" value="1"/>
</dbReference>
<keyword evidence="4" id="KW-0862">Zinc</keyword>
<dbReference type="EMBL" id="CAEZYY010000019">
    <property type="protein sequence ID" value="CAB4758302.1"/>
    <property type="molecule type" value="Genomic_DNA"/>
</dbReference>
<gene>
    <name evidence="6" type="ORF">UFOPK2602_00589</name>
    <name evidence="7" type="ORF">UFOPK2806_01472</name>
    <name evidence="8" type="ORF">UFOPK3417_00647</name>
    <name evidence="9" type="ORF">UFOPK4306_00845</name>
</gene>
<dbReference type="SUPFAM" id="SSF51556">
    <property type="entry name" value="Metallo-dependent hydrolases"/>
    <property type="match status" value="1"/>
</dbReference>
<dbReference type="GO" id="GO:0008270">
    <property type="term" value="F:zinc ion binding"/>
    <property type="evidence" value="ECO:0007669"/>
    <property type="project" value="TreeGrafter"/>
</dbReference>
<dbReference type="InterPro" id="IPR006680">
    <property type="entry name" value="Amidohydro-rel"/>
</dbReference>
<dbReference type="InterPro" id="IPR051607">
    <property type="entry name" value="Metallo-dep_hydrolases"/>
</dbReference>
<dbReference type="GO" id="GO:0005829">
    <property type="term" value="C:cytosol"/>
    <property type="evidence" value="ECO:0007669"/>
    <property type="project" value="TreeGrafter"/>
</dbReference>
<evidence type="ECO:0000256" key="1">
    <source>
        <dbReference type="ARBA" id="ARBA00001947"/>
    </source>
</evidence>
<dbReference type="EMBL" id="CAFBQP010000025">
    <property type="protein sequence ID" value="CAB5059161.1"/>
    <property type="molecule type" value="Genomic_DNA"/>
</dbReference>
<protein>
    <submittedName>
        <fullName evidence="9">Unannotated protein</fullName>
    </submittedName>
</protein>
<dbReference type="PANTHER" id="PTHR11271">
    <property type="entry name" value="GUANINE DEAMINASE"/>
    <property type="match status" value="1"/>
</dbReference>
<dbReference type="PANTHER" id="PTHR11271:SF6">
    <property type="entry name" value="GUANINE DEAMINASE"/>
    <property type="match status" value="1"/>
</dbReference>
<evidence type="ECO:0000256" key="4">
    <source>
        <dbReference type="ARBA" id="ARBA00022833"/>
    </source>
</evidence>
<evidence type="ECO:0000256" key="3">
    <source>
        <dbReference type="ARBA" id="ARBA00022801"/>
    </source>
</evidence>
<organism evidence="9">
    <name type="scientific">freshwater metagenome</name>
    <dbReference type="NCBI Taxonomy" id="449393"/>
    <lineage>
        <taxon>unclassified sequences</taxon>
        <taxon>metagenomes</taxon>
        <taxon>ecological metagenomes</taxon>
    </lineage>
</organism>
<sequence length="451" mass="48359">MSNLHPALAVRGDLLQTPSPTTLDVQQQVVVSVAGDGRILDVDPVESDAGRSAVETADEVVHLDRSQRLLPGLIDTHIHAPQWPQLGTGLDIGLEQWLFEYTFPLEARYADPSFAQSVWQEMVPTLLAHGTTTAVYFATVHEQATLLLAETCLTHGQRAYVGRVAMDHPEGTPVWYRDADADAGLRASERSIEQIRSLQDPLGLVQPIITPRFVPACSDALLTGLGALAERTGALVQTHCSESDWEHGHVLERHGCTDTESLRRFGLLRRGTVLAHGNHLGDDDLRLIGGAGAGVAHCPLSNSYFAGAVFPARRARALGVHVGIGSDVSGGAHPGLLPQCAMAVTVSRMLEDGVDAATDAWRRGVADSRIDTVAAFHLATKGGADLLDAPLGLIEPGRSFDAIVVDLDRPLSALRAWDGIDNEARIFEKIVRLASPADISRVFVAGRCVSR</sequence>
<accession>A0A6J7TZP9</accession>
<evidence type="ECO:0000259" key="5">
    <source>
        <dbReference type="Pfam" id="PF01979"/>
    </source>
</evidence>
<dbReference type="EMBL" id="CAEZXX010000028">
    <property type="protein sequence ID" value="CAB4701036.1"/>
    <property type="molecule type" value="Genomic_DNA"/>
</dbReference>
<evidence type="ECO:0000256" key="2">
    <source>
        <dbReference type="ARBA" id="ARBA00022723"/>
    </source>
</evidence>
<dbReference type="GO" id="GO:0046098">
    <property type="term" value="P:guanine metabolic process"/>
    <property type="evidence" value="ECO:0007669"/>
    <property type="project" value="TreeGrafter"/>
</dbReference>
<reference evidence="9" key="1">
    <citation type="submission" date="2020-05" db="EMBL/GenBank/DDBJ databases">
        <authorList>
            <person name="Chiriac C."/>
            <person name="Salcher M."/>
            <person name="Ghai R."/>
            <person name="Kavagutti S V."/>
        </authorList>
    </citation>
    <scope>NUCLEOTIDE SEQUENCE</scope>
</reference>
<dbReference type="GO" id="GO:0008892">
    <property type="term" value="F:guanine deaminase activity"/>
    <property type="evidence" value="ECO:0007669"/>
    <property type="project" value="TreeGrafter"/>
</dbReference>
<evidence type="ECO:0000313" key="8">
    <source>
        <dbReference type="EMBL" id="CAB4869083.1"/>
    </source>
</evidence>
<dbReference type="Gene3D" id="2.30.40.10">
    <property type="entry name" value="Urease, subunit C, domain 1"/>
    <property type="match status" value="1"/>
</dbReference>
<dbReference type="Gene3D" id="3.20.20.140">
    <property type="entry name" value="Metal-dependent hydrolases"/>
    <property type="match status" value="1"/>
</dbReference>
<dbReference type="InterPro" id="IPR011059">
    <property type="entry name" value="Metal-dep_hydrolase_composite"/>
</dbReference>